<organism evidence="2 3">
    <name type="scientific">Vreelandella vilamensis</name>
    <dbReference type="NCBI Taxonomy" id="531309"/>
    <lineage>
        <taxon>Bacteria</taxon>
        <taxon>Pseudomonadati</taxon>
        <taxon>Pseudomonadota</taxon>
        <taxon>Gammaproteobacteria</taxon>
        <taxon>Oceanospirillales</taxon>
        <taxon>Halomonadaceae</taxon>
        <taxon>Vreelandella</taxon>
    </lineage>
</organism>
<dbReference type="EMBL" id="JARWAN010000005">
    <property type="protein sequence ID" value="MDR5898367.1"/>
    <property type="molecule type" value="Genomic_DNA"/>
</dbReference>
<keyword evidence="1" id="KW-1133">Transmembrane helix</keyword>
<feature type="transmembrane region" description="Helical" evidence="1">
    <location>
        <begin position="12"/>
        <end position="34"/>
    </location>
</feature>
<evidence type="ECO:0000313" key="2">
    <source>
        <dbReference type="EMBL" id="MDR5898367.1"/>
    </source>
</evidence>
<reference evidence="2 3" key="1">
    <citation type="submission" date="2023-04" db="EMBL/GenBank/DDBJ databases">
        <title>A long-awaited taxogenomic arrangement of the family Halomonadaceae.</title>
        <authorList>
            <person name="De La Haba R."/>
            <person name="Chuvochina M."/>
            <person name="Wittouck S."/>
            <person name="Arahal D.R."/>
            <person name="Sanchez-Porro C."/>
            <person name="Hugenholtz P."/>
            <person name="Ventosa A."/>
        </authorList>
    </citation>
    <scope>NUCLEOTIDE SEQUENCE [LARGE SCALE GENOMIC DNA]</scope>
    <source>
        <strain evidence="2 3">DSM 21020</strain>
    </source>
</reference>
<keyword evidence="1" id="KW-0472">Membrane</keyword>
<sequence>MINLTYQKRQRLKLIMIILIFTAPMLVAWGMVVWRLGIPEESMANGNVNVTLPELAQWPIDDNKPLKSGTWVLVFDCAQKCSQRSDELWRLHRALGRDAERLTRLRIGGEDPALPGEIVTRWSLKPEWARPNNAWLLDPMGQTAVAFGPHLSTQKLLDDIQHALKVNPY</sequence>
<evidence type="ECO:0000313" key="3">
    <source>
        <dbReference type="Proteomes" id="UP001254564"/>
    </source>
</evidence>
<dbReference type="Proteomes" id="UP001254564">
    <property type="component" value="Unassembled WGS sequence"/>
</dbReference>
<keyword evidence="1" id="KW-0812">Transmembrane</keyword>
<dbReference type="RefSeq" id="WP_309655275.1">
    <property type="nucleotide sequence ID" value="NZ_JARWAN010000005.1"/>
</dbReference>
<accession>A0ABU1H3N6</accession>
<comment type="caution">
    <text evidence="2">The sequence shown here is derived from an EMBL/GenBank/DDBJ whole genome shotgun (WGS) entry which is preliminary data.</text>
</comment>
<evidence type="ECO:0008006" key="4">
    <source>
        <dbReference type="Google" id="ProtNLM"/>
    </source>
</evidence>
<protein>
    <recommendedName>
        <fullName evidence="4">Thioredoxin domain-containing protein</fullName>
    </recommendedName>
</protein>
<gene>
    <name evidence="2" type="ORF">QC823_05100</name>
</gene>
<evidence type="ECO:0000256" key="1">
    <source>
        <dbReference type="SAM" id="Phobius"/>
    </source>
</evidence>
<name>A0ABU1H3N6_9GAMM</name>
<keyword evidence="3" id="KW-1185">Reference proteome</keyword>
<proteinExistence type="predicted"/>